<dbReference type="SUPFAM" id="SSF55811">
    <property type="entry name" value="Nudix"/>
    <property type="match status" value="1"/>
</dbReference>
<keyword evidence="4" id="KW-1185">Reference proteome</keyword>
<dbReference type="InterPro" id="IPR020084">
    <property type="entry name" value="NUDIX_hydrolase_CS"/>
</dbReference>
<proteinExistence type="predicted"/>
<keyword evidence="1" id="KW-0378">Hydrolase</keyword>
<accession>A0A0V1PRR1</accession>
<dbReference type="PANTHER" id="PTHR43222">
    <property type="entry name" value="NUDIX HYDROLASE 23"/>
    <property type="match status" value="1"/>
</dbReference>
<dbReference type="InterPro" id="IPR015797">
    <property type="entry name" value="NUDIX_hydrolase-like_dom_sf"/>
</dbReference>
<dbReference type="OrthoDB" id="447842at2759"/>
<dbReference type="CDD" id="cd18886">
    <property type="entry name" value="NUDIX_MutT_Nudt1"/>
    <property type="match status" value="1"/>
</dbReference>
<sequence length="167" mass="19397">MTSSKFKYTWGIVYCQETDQILLLNREKHPWMGRWNGVGGKLDQEEDQLTCIIRETWEETGLHLPQYEPRGVMTWSENGKDLGGMYLFTAAVTKEDVERYPTPKKFCHEGILDWKNLDWVMHPDNSGVVDNVKVMLTNLFEASERSLFVTKYWDGKLAGVDYMPTGH</sequence>
<dbReference type="PROSITE" id="PS00893">
    <property type="entry name" value="NUDIX_BOX"/>
    <property type="match status" value="1"/>
</dbReference>
<dbReference type="Pfam" id="PF00293">
    <property type="entry name" value="NUDIX"/>
    <property type="match status" value="1"/>
</dbReference>
<comment type="caution">
    <text evidence="3">The sequence shown here is derived from an EMBL/GenBank/DDBJ whole genome shotgun (WGS) entry which is preliminary data.</text>
</comment>
<gene>
    <name evidence="3" type="ORF">AC631_05462</name>
</gene>
<dbReference type="Proteomes" id="UP000054251">
    <property type="component" value="Unassembled WGS sequence"/>
</dbReference>
<dbReference type="RefSeq" id="XP_015464882.1">
    <property type="nucleotide sequence ID" value="XM_015614291.1"/>
</dbReference>
<evidence type="ECO:0000313" key="3">
    <source>
        <dbReference type="EMBL" id="KRZ98779.1"/>
    </source>
</evidence>
<dbReference type="EMBL" id="LMYN01000213">
    <property type="protein sequence ID" value="KRZ98779.1"/>
    <property type="molecule type" value="Genomic_DNA"/>
</dbReference>
<evidence type="ECO:0000313" key="4">
    <source>
        <dbReference type="Proteomes" id="UP000054251"/>
    </source>
</evidence>
<dbReference type="GeneID" id="26842471"/>
<dbReference type="InterPro" id="IPR000086">
    <property type="entry name" value="NUDIX_hydrolase_dom"/>
</dbReference>
<dbReference type="GO" id="GO:0016787">
    <property type="term" value="F:hydrolase activity"/>
    <property type="evidence" value="ECO:0007669"/>
    <property type="project" value="UniProtKB-KW"/>
</dbReference>
<evidence type="ECO:0000259" key="2">
    <source>
        <dbReference type="PROSITE" id="PS51462"/>
    </source>
</evidence>
<name>A0A0V1PRR1_9ASCO</name>
<dbReference type="Gene3D" id="3.90.79.10">
    <property type="entry name" value="Nucleoside Triphosphate Pyrophosphohydrolase"/>
    <property type="match status" value="1"/>
</dbReference>
<reference evidence="3 4" key="1">
    <citation type="submission" date="2015-11" db="EMBL/GenBank/DDBJ databases">
        <title>The genome of Debaryomyces fabryi.</title>
        <authorList>
            <person name="Tafer H."/>
            <person name="Lopandic K."/>
        </authorList>
    </citation>
    <scope>NUCLEOTIDE SEQUENCE [LARGE SCALE GENOMIC DNA]</scope>
    <source>
        <strain evidence="3 4">CBS 789</strain>
    </source>
</reference>
<dbReference type="PANTHER" id="PTHR43222:SF2">
    <property type="entry name" value="NUDIX HYDROLASE 23, CHLOROPLASTIC"/>
    <property type="match status" value="1"/>
</dbReference>
<dbReference type="AlphaFoldDB" id="A0A0V1PRR1"/>
<organism evidence="3 4">
    <name type="scientific">Debaryomyces fabryi</name>
    <dbReference type="NCBI Taxonomy" id="58627"/>
    <lineage>
        <taxon>Eukaryota</taxon>
        <taxon>Fungi</taxon>
        <taxon>Dikarya</taxon>
        <taxon>Ascomycota</taxon>
        <taxon>Saccharomycotina</taxon>
        <taxon>Pichiomycetes</taxon>
        <taxon>Debaryomycetaceae</taxon>
        <taxon>Debaryomyces</taxon>
    </lineage>
</organism>
<evidence type="ECO:0000256" key="1">
    <source>
        <dbReference type="ARBA" id="ARBA00022801"/>
    </source>
</evidence>
<dbReference type="PROSITE" id="PS51462">
    <property type="entry name" value="NUDIX"/>
    <property type="match status" value="1"/>
</dbReference>
<feature type="domain" description="Nudix hydrolase" evidence="2">
    <location>
        <begin position="4"/>
        <end position="141"/>
    </location>
</feature>
<protein>
    <recommendedName>
        <fullName evidence="2">Nudix hydrolase domain-containing protein</fullName>
    </recommendedName>
</protein>